<dbReference type="InterPro" id="IPR043502">
    <property type="entry name" value="DNA/RNA_pol_sf"/>
</dbReference>
<sequence length="492" mass="57102">MSSKFPEAIPVSNIISVSVTNALLNIFSRMGFPREIQCEQSNPVERFHRTLKRLSQILCLDAGSEWDKHLPSILLALRTVSHESTELVYGKNWRTPETLVMEHWMEPEEEGELVNEYMFKFINRLKRCQEVAINKMEKMQVKRKTWYNKNAVTREFKDGDLVLVLATSRANKLAVQWIGRGTNLNKISETNYLVGIPSRRKTSQIYHINMLTPYYKRPEHVNDVIRDSELNKHLHNKQMDRLRELLNKYSKCFSNNPGLTNLVEHEIQVVSDQPIRTKPYRMSHRHNEIVKNEINRMLKLGIIEVGESDYMSPMILVEVAGKEPRPCIDYRKLNGIIRTEYFPLPNIQECVEKVSAAKFITVSELSKGYWQIPLSKTAQKYAAFCTSFGTYKPLRMSFGLKNAPYFFSKLMAELLNGLEDFVVPYLDDISIFSDTWESHLKHVETVLQRIQRAKLTIKPSKCKFAQQNVKFLGHIVGQSFRTPSEIKVQAVL</sequence>
<dbReference type="GO" id="GO:0042575">
    <property type="term" value="C:DNA polymerase complex"/>
    <property type="evidence" value="ECO:0007669"/>
    <property type="project" value="UniProtKB-ARBA"/>
</dbReference>
<dbReference type="Pfam" id="PF00078">
    <property type="entry name" value="RVT_1"/>
    <property type="match status" value="1"/>
</dbReference>
<dbReference type="Proteomes" id="UP000887159">
    <property type="component" value="Unassembled WGS sequence"/>
</dbReference>
<dbReference type="SUPFAM" id="SSF53098">
    <property type="entry name" value="Ribonuclease H-like"/>
    <property type="match status" value="1"/>
</dbReference>
<comment type="caution">
    <text evidence="2">The sequence shown here is derived from an EMBL/GenBank/DDBJ whole genome shotgun (WGS) entry which is preliminary data.</text>
</comment>
<dbReference type="InterPro" id="IPR000477">
    <property type="entry name" value="RT_dom"/>
</dbReference>
<evidence type="ECO:0000259" key="1">
    <source>
        <dbReference type="Pfam" id="PF00078"/>
    </source>
</evidence>
<evidence type="ECO:0000313" key="3">
    <source>
        <dbReference type="Proteomes" id="UP000887159"/>
    </source>
</evidence>
<dbReference type="PANTHER" id="PTHR37984:SF5">
    <property type="entry name" value="PROTEIN NYNRIN-LIKE"/>
    <property type="match status" value="1"/>
</dbReference>
<proteinExistence type="predicted"/>
<feature type="domain" description="Reverse transcriptase" evidence="1">
    <location>
        <begin position="322"/>
        <end position="475"/>
    </location>
</feature>
<organism evidence="2 3">
    <name type="scientific">Trichonephila clavipes</name>
    <name type="common">Golden silk orbweaver</name>
    <name type="synonym">Nephila clavipes</name>
    <dbReference type="NCBI Taxonomy" id="2585209"/>
    <lineage>
        <taxon>Eukaryota</taxon>
        <taxon>Metazoa</taxon>
        <taxon>Ecdysozoa</taxon>
        <taxon>Arthropoda</taxon>
        <taxon>Chelicerata</taxon>
        <taxon>Arachnida</taxon>
        <taxon>Araneae</taxon>
        <taxon>Araneomorphae</taxon>
        <taxon>Entelegynae</taxon>
        <taxon>Araneoidea</taxon>
        <taxon>Nephilidae</taxon>
        <taxon>Trichonephila</taxon>
    </lineage>
</organism>
<keyword evidence="3" id="KW-1185">Reference proteome</keyword>
<dbReference type="AlphaFoldDB" id="A0A8X6SCN3"/>
<dbReference type="Gene3D" id="3.10.10.10">
    <property type="entry name" value="HIV Type 1 Reverse Transcriptase, subunit A, domain 1"/>
    <property type="match status" value="1"/>
</dbReference>
<dbReference type="SUPFAM" id="SSF56672">
    <property type="entry name" value="DNA/RNA polymerases"/>
    <property type="match status" value="1"/>
</dbReference>
<dbReference type="InterPro" id="IPR036397">
    <property type="entry name" value="RNaseH_sf"/>
</dbReference>
<dbReference type="InterPro" id="IPR012337">
    <property type="entry name" value="RNaseH-like_sf"/>
</dbReference>
<dbReference type="CDD" id="cd01647">
    <property type="entry name" value="RT_LTR"/>
    <property type="match status" value="1"/>
</dbReference>
<dbReference type="EMBL" id="BMAU01021264">
    <property type="protein sequence ID" value="GFY06852.1"/>
    <property type="molecule type" value="Genomic_DNA"/>
</dbReference>
<dbReference type="GO" id="GO:0071897">
    <property type="term" value="P:DNA biosynthetic process"/>
    <property type="evidence" value="ECO:0007669"/>
    <property type="project" value="UniProtKB-ARBA"/>
</dbReference>
<dbReference type="GO" id="GO:0003676">
    <property type="term" value="F:nucleic acid binding"/>
    <property type="evidence" value="ECO:0007669"/>
    <property type="project" value="InterPro"/>
</dbReference>
<dbReference type="PANTHER" id="PTHR37984">
    <property type="entry name" value="PROTEIN CBG26694"/>
    <property type="match status" value="1"/>
</dbReference>
<dbReference type="Gene3D" id="3.30.70.270">
    <property type="match status" value="1"/>
</dbReference>
<name>A0A8X6SCN3_TRICX</name>
<protein>
    <submittedName>
        <fullName evidence="2">Retrovirus-related Pol polyprotein from transposon 297</fullName>
    </submittedName>
</protein>
<gene>
    <name evidence="2" type="primary">pol</name>
    <name evidence="2" type="ORF">TNCV_482561</name>
</gene>
<dbReference type="InterPro" id="IPR043128">
    <property type="entry name" value="Rev_trsase/Diguanyl_cyclase"/>
</dbReference>
<accession>A0A8X6SCN3</accession>
<reference evidence="2" key="1">
    <citation type="submission" date="2020-08" db="EMBL/GenBank/DDBJ databases">
        <title>Multicomponent nature underlies the extraordinary mechanical properties of spider dragline silk.</title>
        <authorList>
            <person name="Kono N."/>
            <person name="Nakamura H."/>
            <person name="Mori M."/>
            <person name="Yoshida Y."/>
            <person name="Ohtoshi R."/>
            <person name="Malay A.D."/>
            <person name="Moran D.A.P."/>
            <person name="Tomita M."/>
            <person name="Numata K."/>
            <person name="Arakawa K."/>
        </authorList>
    </citation>
    <scope>NUCLEOTIDE SEQUENCE</scope>
</reference>
<dbReference type="Gene3D" id="3.30.420.10">
    <property type="entry name" value="Ribonuclease H-like superfamily/Ribonuclease H"/>
    <property type="match status" value="1"/>
</dbReference>
<dbReference type="InterPro" id="IPR050951">
    <property type="entry name" value="Retrovirus_Pol_polyprotein"/>
</dbReference>
<evidence type="ECO:0000313" key="2">
    <source>
        <dbReference type="EMBL" id="GFY06852.1"/>
    </source>
</evidence>